<name>A0ABV1FNE5_9BACT</name>
<dbReference type="Proteomes" id="UP001487296">
    <property type="component" value="Unassembled WGS sequence"/>
</dbReference>
<keyword evidence="2" id="KW-1185">Reference proteome</keyword>
<reference evidence="1 2" key="1">
    <citation type="submission" date="2024-04" db="EMBL/GenBank/DDBJ databases">
        <title>Human intestinal bacterial collection.</title>
        <authorList>
            <person name="Pauvert C."/>
            <person name="Hitch T.C.A."/>
            <person name="Clavel T."/>
        </authorList>
    </citation>
    <scope>NUCLEOTIDE SEQUENCE [LARGE SCALE GENOMIC DNA]</scope>
    <source>
        <strain evidence="1 2">CLA-AA-H145</strain>
    </source>
</reference>
<protein>
    <submittedName>
        <fullName evidence="1">Uncharacterized protein</fullName>
    </submittedName>
</protein>
<evidence type="ECO:0000313" key="2">
    <source>
        <dbReference type="Proteomes" id="UP001487296"/>
    </source>
</evidence>
<proteinExistence type="predicted"/>
<comment type="caution">
    <text evidence="1">The sequence shown here is derived from an EMBL/GenBank/DDBJ whole genome shotgun (WGS) entry which is preliminary data.</text>
</comment>
<evidence type="ECO:0000313" key="1">
    <source>
        <dbReference type="EMBL" id="MEQ2485927.1"/>
    </source>
</evidence>
<accession>A0ABV1FNE5</accession>
<organism evidence="1 2">
    <name type="scientific">Hallella faecis</name>
    <dbReference type="NCBI Taxonomy" id="2841596"/>
    <lineage>
        <taxon>Bacteria</taxon>
        <taxon>Pseudomonadati</taxon>
        <taxon>Bacteroidota</taxon>
        <taxon>Bacteroidia</taxon>
        <taxon>Bacteroidales</taxon>
        <taxon>Prevotellaceae</taxon>
        <taxon>Hallella</taxon>
    </lineage>
</organism>
<dbReference type="RefSeq" id="WP_215758927.1">
    <property type="nucleotide sequence ID" value="NZ_JAHKBE010000004.1"/>
</dbReference>
<gene>
    <name evidence="1" type="ORF">AAAT34_02525</name>
</gene>
<sequence>MIHTMQDDISLFFRQFALQRLSPAGSGNIDPQAIKMMMVNHCEEIYPAFSETEIFKLHYQQAGHDQMVEEYKRCFTLLLSGRLP</sequence>
<dbReference type="EMBL" id="JBBNFP010000005">
    <property type="protein sequence ID" value="MEQ2485927.1"/>
    <property type="molecule type" value="Genomic_DNA"/>
</dbReference>